<dbReference type="Proteomes" id="UP001176521">
    <property type="component" value="Unassembled WGS sequence"/>
</dbReference>
<evidence type="ECO:0000313" key="2">
    <source>
        <dbReference type="EMBL" id="KAK0529541.1"/>
    </source>
</evidence>
<gene>
    <name evidence="2" type="ORF">OC842_004205</name>
</gene>
<keyword evidence="3" id="KW-1185">Reference proteome</keyword>
<evidence type="ECO:0000313" key="3">
    <source>
        <dbReference type="Proteomes" id="UP001176521"/>
    </source>
</evidence>
<accession>A0AAN6GCP7</accession>
<proteinExistence type="predicted"/>
<organism evidence="2 3">
    <name type="scientific">Tilletia horrida</name>
    <dbReference type="NCBI Taxonomy" id="155126"/>
    <lineage>
        <taxon>Eukaryota</taxon>
        <taxon>Fungi</taxon>
        <taxon>Dikarya</taxon>
        <taxon>Basidiomycota</taxon>
        <taxon>Ustilaginomycotina</taxon>
        <taxon>Exobasidiomycetes</taxon>
        <taxon>Tilletiales</taxon>
        <taxon>Tilletiaceae</taxon>
        <taxon>Tilletia</taxon>
    </lineage>
</organism>
<dbReference type="EMBL" id="JAPDMQ010000240">
    <property type="protein sequence ID" value="KAK0529541.1"/>
    <property type="molecule type" value="Genomic_DNA"/>
</dbReference>
<feature type="region of interest" description="Disordered" evidence="1">
    <location>
        <begin position="142"/>
        <end position="175"/>
    </location>
</feature>
<feature type="compositionally biased region" description="Low complexity" evidence="1">
    <location>
        <begin position="145"/>
        <end position="175"/>
    </location>
</feature>
<sequence>MALPRCIQYESSSTAAALDLDERHDGSPFLQVRKEQAQRRLYADGMTNAMYRPKYVCWECRRTFKPTVCEGKRIVHTGQSDVHKIRETTSGQLYIAPRRYQSANGAVRAHPAEKEAVIFYRQPSSDPREQTVWAIQDLPPATNTRQASHASSSQRHQGPPLPRSSVSRRTSSQVRYDQALSNEIDQLYHPIQGGSSATVTSGEGDGFESASDRLAARDALQASSLPPRIVVTCCPSCGMIGSRIGSNFRAPPHKDTKAWAEARRRTEEEGEHWTFCMDAERVGWMAELVRLVRARRNAEQAAAAATAADGEAGMRRAARRDPYHISGKDRLREDELRRKLGLMDTDIALNDLSL</sequence>
<protein>
    <submittedName>
        <fullName evidence="2">Uncharacterized protein</fullName>
    </submittedName>
</protein>
<name>A0AAN6GCP7_9BASI</name>
<reference evidence="2" key="1">
    <citation type="journal article" date="2023" name="PhytoFront">
        <title>Draft Genome Resources of Seven Strains of Tilletia horrida, Causal Agent of Kernel Smut of Rice.</title>
        <authorList>
            <person name="Khanal S."/>
            <person name="Antony Babu S."/>
            <person name="Zhou X.G."/>
        </authorList>
    </citation>
    <scope>NUCLEOTIDE SEQUENCE</scope>
    <source>
        <strain evidence="2">TX3</strain>
    </source>
</reference>
<feature type="region of interest" description="Disordered" evidence="1">
    <location>
        <begin position="187"/>
        <end position="209"/>
    </location>
</feature>
<dbReference type="AlphaFoldDB" id="A0AAN6GCP7"/>
<comment type="caution">
    <text evidence="2">The sequence shown here is derived from an EMBL/GenBank/DDBJ whole genome shotgun (WGS) entry which is preliminary data.</text>
</comment>
<evidence type="ECO:0000256" key="1">
    <source>
        <dbReference type="SAM" id="MobiDB-lite"/>
    </source>
</evidence>